<dbReference type="GO" id="GO:0042956">
    <property type="term" value="P:maltodextrin transmembrane transport"/>
    <property type="evidence" value="ECO:0007669"/>
    <property type="project" value="TreeGrafter"/>
</dbReference>
<reference evidence="7" key="3">
    <citation type="submission" date="2016-06" db="EMBL/GenBank/DDBJ databases">
        <authorList>
            <person name="Toshchakov V.S."/>
        </authorList>
    </citation>
    <scope>NUCLEOTIDE SEQUENCE [LARGE SCALE GENOMIC DNA]</scope>
    <source>
        <strain>PM4 (JCM 30641</strain>
        <strain evidence="7">\VKM B-2940)</strain>
    </source>
</reference>
<name>A0A1N5W649_9ARCH</name>
<dbReference type="Proteomes" id="UP000195607">
    <property type="component" value="Chromosome I"/>
</dbReference>
<evidence type="ECO:0000256" key="2">
    <source>
        <dbReference type="ARBA" id="ARBA00022448"/>
    </source>
</evidence>
<sequence length="509" mass="55250">MVFLISTGDVIMANNNIKLKRKKITGTSVRNKLKVLSVLMVVGIFVLTAFVTVYDHPTLGSSGVVTPSASSGNHVTITVWGSGSPGGEEEVFNSTLAYFEQVYPNVTVDDSPAVGIASTTYTSAAHAGKAPDIYRDSSDNAGVLYAEGTVLALNKYLNSTYIKSFSPGTITAWSANNSLYGIPVNTNGVGLYYNSKFVKTAPKTVYQMIQDALNVTHNTTLNPSGSATKVWGLAYGLGTDSGYRSAAWFPAFGGTLFNSKQMPVLNSTGDIKAVSFLYNLTYKYHVSPTGLTTMTQQYNLFEDNQSAFMIDGPWDQSTYTQYLGSNLHVTALPFNNATGLWPTPIWGSVGYFISSPQASGITSSQIWASLKFIEMLTNTTAQIHLFDKAGDFPSSIAAGNYITAHSNNDPLIKGWLDQENHTMPQPGFVNMNYYWPNFHTYVGNLYDNGTNNVSQTMNDFQRAVVNEINELSAKPTSISISLYDILAIVAVVIIVAAAASVVYVRRKKK</sequence>
<keyword evidence="7" id="KW-1185">Reference proteome</keyword>
<evidence type="ECO:0000313" key="8">
    <source>
        <dbReference type="Proteomes" id="UP000195607"/>
    </source>
</evidence>
<dbReference type="Gene3D" id="3.40.190.10">
    <property type="entry name" value="Periplasmic binding protein-like II"/>
    <property type="match status" value="2"/>
</dbReference>
<proteinExistence type="inferred from homology"/>
<dbReference type="KEGG" id="cdiv:CPM_1618"/>
<dbReference type="SUPFAM" id="SSF53850">
    <property type="entry name" value="Periplasmic binding protein-like II"/>
    <property type="match status" value="1"/>
</dbReference>
<organism evidence="5 8">
    <name type="scientific">Cuniculiplasma divulgatum</name>
    <dbReference type="NCBI Taxonomy" id="1673428"/>
    <lineage>
        <taxon>Archaea</taxon>
        <taxon>Methanobacteriati</taxon>
        <taxon>Thermoplasmatota</taxon>
        <taxon>Thermoplasmata</taxon>
        <taxon>Thermoplasmatales</taxon>
        <taxon>Cuniculiplasmataceae</taxon>
        <taxon>Cuniculiplasma</taxon>
    </lineage>
</organism>
<keyword evidence="4" id="KW-0472">Membrane</keyword>
<dbReference type="GO" id="GO:0055052">
    <property type="term" value="C:ATP-binding cassette (ABC) transporter complex, substrate-binding subunit-containing"/>
    <property type="evidence" value="ECO:0007669"/>
    <property type="project" value="TreeGrafter"/>
</dbReference>
<dbReference type="STRING" id="1673428.CPM_1618"/>
<dbReference type="EMBL" id="LT719092">
    <property type="protein sequence ID" value="SJK85405.1"/>
    <property type="molecule type" value="Genomic_DNA"/>
</dbReference>
<evidence type="ECO:0000313" key="6">
    <source>
        <dbReference type="EMBL" id="SJK85405.1"/>
    </source>
</evidence>
<evidence type="ECO:0000256" key="3">
    <source>
        <dbReference type="ARBA" id="ARBA00022729"/>
    </source>
</evidence>
<dbReference type="Proteomes" id="UP000187822">
    <property type="component" value="Chromosome I"/>
</dbReference>
<dbReference type="PANTHER" id="PTHR30061">
    <property type="entry name" value="MALTOSE-BINDING PERIPLASMIC PROTEIN"/>
    <property type="match status" value="1"/>
</dbReference>
<evidence type="ECO:0000313" key="5">
    <source>
        <dbReference type="EMBL" id="SIM79925.1"/>
    </source>
</evidence>
<evidence type="ECO:0000313" key="7">
    <source>
        <dbReference type="Proteomes" id="UP000187822"/>
    </source>
</evidence>
<feature type="transmembrane region" description="Helical" evidence="4">
    <location>
        <begin position="482"/>
        <end position="504"/>
    </location>
</feature>
<dbReference type="EMBL" id="LT671858">
    <property type="protein sequence ID" value="SIM79925.1"/>
    <property type="molecule type" value="Genomic_DNA"/>
</dbReference>
<reference evidence="5 8" key="1">
    <citation type="submission" date="2016-04" db="EMBL/GenBank/DDBJ databases">
        <authorList>
            <person name="Evans L.H."/>
            <person name="Alamgir A."/>
            <person name="Owens N."/>
            <person name="Weber N.D."/>
            <person name="Virtaneva K."/>
            <person name="Barbian K."/>
            <person name="Babar A."/>
            <person name="Rosenke K."/>
        </authorList>
    </citation>
    <scope>NUCLEOTIDE SEQUENCE [LARGE SCALE GENOMIC DNA]</scope>
    <source>
        <strain evidence="5">S5</strain>
        <strain evidence="8">S5(T) (JCM 30642 \VKM B-2941)</strain>
    </source>
</reference>
<protein>
    <submittedName>
        <fullName evidence="5">Extracellular solute-binding protein</fullName>
    </submittedName>
</protein>
<dbReference type="GO" id="GO:1901982">
    <property type="term" value="F:maltose binding"/>
    <property type="evidence" value="ECO:0007669"/>
    <property type="project" value="TreeGrafter"/>
</dbReference>
<gene>
    <name evidence="6" type="ORF">CPM_1618</name>
    <name evidence="5" type="ORF">CSP5_1649</name>
</gene>
<accession>A0A1N5W649</accession>
<reference evidence="6" key="2">
    <citation type="submission" date="2016-06" db="EMBL/GenBank/DDBJ databases">
        <authorList>
            <person name="Olsen C.W."/>
            <person name="Carey S."/>
            <person name="Hinshaw L."/>
            <person name="Karasin A.I."/>
        </authorList>
    </citation>
    <scope>NUCLEOTIDE SEQUENCE [LARGE SCALE GENOMIC DNA]</scope>
    <source>
        <strain evidence="6">PM4</strain>
    </source>
</reference>
<comment type="similarity">
    <text evidence="1">Belongs to the bacterial solute-binding protein 1 family.</text>
</comment>
<keyword evidence="4" id="KW-0812">Transmembrane</keyword>
<feature type="transmembrane region" description="Helical" evidence="4">
    <location>
        <begin position="33"/>
        <end position="54"/>
    </location>
</feature>
<dbReference type="PANTHER" id="PTHR30061:SF50">
    <property type="entry name" value="MALTOSE_MALTODEXTRIN-BINDING PERIPLASMIC PROTEIN"/>
    <property type="match status" value="1"/>
</dbReference>
<evidence type="ECO:0000256" key="1">
    <source>
        <dbReference type="ARBA" id="ARBA00008520"/>
    </source>
</evidence>
<dbReference type="AlphaFoldDB" id="A0A1N5W649"/>
<dbReference type="GO" id="GO:0015768">
    <property type="term" value="P:maltose transport"/>
    <property type="evidence" value="ECO:0007669"/>
    <property type="project" value="TreeGrafter"/>
</dbReference>
<keyword evidence="4" id="KW-1133">Transmembrane helix</keyword>
<evidence type="ECO:0000256" key="4">
    <source>
        <dbReference type="SAM" id="Phobius"/>
    </source>
</evidence>
<keyword evidence="2" id="KW-0813">Transport</keyword>
<keyword evidence="3" id="KW-0732">Signal</keyword>